<keyword evidence="12" id="KW-0238">DNA-binding</keyword>
<accession>A0A0F9SE95</accession>
<dbReference type="PANTHER" id="PTHR43152:SF3">
    <property type="entry name" value="UVRABC SYSTEM PROTEIN A"/>
    <property type="match status" value="1"/>
</dbReference>
<dbReference type="InterPro" id="IPR003439">
    <property type="entry name" value="ABC_transporter-like_ATP-bd"/>
</dbReference>
<keyword evidence="9" id="KW-0862">Zinc</keyword>
<dbReference type="PANTHER" id="PTHR43152">
    <property type="entry name" value="UVRABC SYSTEM PROTEIN A"/>
    <property type="match status" value="1"/>
</dbReference>
<dbReference type="GO" id="GO:0004518">
    <property type="term" value="F:nuclease activity"/>
    <property type="evidence" value="ECO:0007669"/>
    <property type="project" value="UniProtKB-KW"/>
</dbReference>
<comment type="subcellular location">
    <subcellularLocation>
        <location evidence="1">Cytoplasm</location>
    </subcellularLocation>
</comment>
<dbReference type="GO" id="GO:0006281">
    <property type="term" value="P:DNA repair"/>
    <property type="evidence" value="ECO:0007669"/>
    <property type="project" value="UniProtKB-KW"/>
</dbReference>
<evidence type="ECO:0000256" key="6">
    <source>
        <dbReference type="ARBA" id="ARBA00022763"/>
    </source>
</evidence>
<evidence type="ECO:0000256" key="10">
    <source>
        <dbReference type="ARBA" id="ARBA00022840"/>
    </source>
</evidence>
<evidence type="ECO:0000259" key="14">
    <source>
        <dbReference type="PROSITE" id="PS50893"/>
    </source>
</evidence>
<keyword evidence="10" id="KW-0067">ATP-binding</keyword>
<keyword evidence="7" id="KW-0228">DNA excision</keyword>
<keyword evidence="4" id="KW-0677">Repeat</keyword>
<evidence type="ECO:0000256" key="1">
    <source>
        <dbReference type="ARBA" id="ARBA00004496"/>
    </source>
</evidence>
<keyword evidence="3" id="KW-0479">Metal-binding</keyword>
<evidence type="ECO:0000256" key="8">
    <source>
        <dbReference type="ARBA" id="ARBA00022771"/>
    </source>
</evidence>
<dbReference type="GO" id="GO:0003677">
    <property type="term" value="F:DNA binding"/>
    <property type="evidence" value="ECO:0007669"/>
    <property type="project" value="UniProtKB-KW"/>
</dbReference>
<dbReference type="AlphaFoldDB" id="A0A0F9SE95"/>
<keyword evidence="6" id="KW-0227">DNA damage</keyword>
<keyword evidence="2" id="KW-0963">Cytoplasm</keyword>
<evidence type="ECO:0000256" key="2">
    <source>
        <dbReference type="ARBA" id="ARBA00022490"/>
    </source>
</evidence>
<dbReference type="SUPFAM" id="SSF52540">
    <property type="entry name" value="P-loop containing nucleoside triphosphate hydrolases"/>
    <property type="match status" value="2"/>
</dbReference>
<evidence type="ECO:0000256" key="9">
    <source>
        <dbReference type="ARBA" id="ARBA00022833"/>
    </source>
</evidence>
<keyword evidence="11" id="KW-0267">Excision nuclease</keyword>
<dbReference type="InterPro" id="IPR017871">
    <property type="entry name" value="ABC_transporter-like_CS"/>
</dbReference>
<evidence type="ECO:0000256" key="7">
    <source>
        <dbReference type="ARBA" id="ARBA00022769"/>
    </source>
</evidence>
<dbReference type="GO" id="GO:0008270">
    <property type="term" value="F:zinc ion binding"/>
    <property type="evidence" value="ECO:0007669"/>
    <property type="project" value="UniProtKB-KW"/>
</dbReference>
<keyword evidence="5" id="KW-0547">Nucleotide-binding</keyword>
<dbReference type="PROSITE" id="PS00211">
    <property type="entry name" value="ABC_TRANSPORTER_1"/>
    <property type="match status" value="1"/>
</dbReference>
<dbReference type="GO" id="GO:0005737">
    <property type="term" value="C:cytoplasm"/>
    <property type="evidence" value="ECO:0007669"/>
    <property type="project" value="UniProtKB-SubCell"/>
</dbReference>
<evidence type="ECO:0000256" key="13">
    <source>
        <dbReference type="ARBA" id="ARBA00023204"/>
    </source>
</evidence>
<keyword evidence="8" id="KW-0863">Zinc-finger</keyword>
<dbReference type="InterPro" id="IPR041552">
    <property type="entry name" value="UvrA_DNA-bd"/>
</dbReference>
<dbReference type="Gene3D" id="1.10.8.280">
    <property type="entry name" value="ABC transporter ATPase domain-like"/>
    <property type="match status" value="1"/>
</dbReference>
<dbReference type="GO" id="GO:0005524">
    <property type="term" value="F:ATP binding"/>
    <property type="evidence" value="ECO:0007669"/>
    <property type="project" value="UniProtKB-KW"/>
</dbReference>
<organism evidence="15">
    <name type="scientific">marine sediment metagenome</name>
    <dbReference type="NCBI Taxonomy" id="412755"/>
    <lineage>
        <taxon>unclassified sequences</taxon>
        <taxon>metagenomes</taxon>
        <taxon>ecological metagenomes</taxon>
    </lineage>
</organism>
<name>A0A0F9SE95_9ZZZZ</name>
<gene>
    <name evidence="15" type="ORF">LCGC14_0785100</name>
</gene>
<reference evidence="15" key="1">
    <citation type="journal article" date="2015" name="Nature">
        <title>Complex archaea that bridge the gap between prokaryotes and eukaryotes.</title>
        <authorList>
            <person name="Spang A."/>
            <person name="Saw J.H."/>
            <person name="Jorgensen S.L."/>
            <person name="Zaremba-Niedzwiedzka K."/>
            <person name="Martijn J."/>
            <person name="Lind A.E."/>
            <person name="van Eijk R."/>
            <person name="Schleper C."/>
            <person name="Guy L."/>
            <person name="Ettema T.J."/>
        </authorList>
    </citation>
    <scope>NUCLEOTIDE SEQUENCE</scope>
</reference>
<dbReference type="PROSITE" id="PS50893">
    <property type="entry name" value="ABC_TRANSPORTER_2"/>
    <property type="match status" value="1"/>
</dbReference>
<evidence type="ECO:0000256" key="11">
    <source>
        <dbReference type="ARBA" id="ARBA00022881"/>
    </source>
</evidence>
<dbReference type="Gene3D" id="1.20.1580.10">
    <property type="entry name" value="ABC transporter ATPase like domain"/>
    <property type="match status" value="2"/>
</dbReference>
<feature type="domain" description="ABC transporter" evidence="14">
    <location>
        <begin position="330"/>
        <end position="681"/>
    </location>
</feature>
<comment type="caution">
    <text evidence="15">The sequence shown here is derived from an EMBL/GenBank/DDBJ whole genome shotgun (WGS) entry which is preliminary data.</text>
</comment>
<evidence type="ECO:0000256" key="12">
    <source>
        <dbReference type="ARBA" id="ARBA00023125"/>
    </source>
</evidence>
<dbReference type="InterPro" id="IPR027417">
    <property type="entry name" value="P-loop_NTPase"/>
</dbReference>
<dbReference type="Gene3D" id="3.40.50.300">
    <property type="entry name" value="P-loop containing nucleotide triphosphate hydrolases"/>
    <property type="match status" value="2"/>
</dbReference>
<dbReference type="EMBL" id="LAZR01002048">
    <property type="protein sequence ID" value="KKN35291.1"/>
    <property type="molecule type" value="Genomic_DNA"/>
</dbReference>
<evidence type="ECO:0000313" key="15">
    <source>
        <dbReference type="EMBL" id="KKN35291.1"/>
    </source>
</evidence>
<sequence>MCLECKGRGYTMHLTEDLVVQDPNKDLIQITKAGSAVFADQIRFVEQLPRFYDFDIKTPYKDLPDSIKQIFLYGSGKKLPFEWDSKSFTGTLERVFEGVIPHIERALVESKSAYRRGKIFKNYMKINKCEECNGYKLNAATRDVKIAEKHIGELAMLAIDDLKEYLDELTDEDIKTTQGKNILEKLLIKLQNILDVGLTYLHLNRGMPTLSGGELQRLALMTHLDVGIDSLIYILDEPSMSLHESEKESLINLLLKLKEIGNTVIIVEHDKKFINIADEIIDIGPQAGVNGGKIVFKGTIDEIKEVNESLTGQFLAGKIKLPEKKIQDRRRVDNKTEFLTVKNITTNNLKNISVKIPLGMMVGICGVSGSGKSSLIQDTLVPLLKPHFTREANKSKHIKANSTEEEESSEGDLLERSGILTGWENLDEVIVVNQRPIGRTRRSMPVSYIGIWDKIRNLFAKQPGAKKKKFTAGHFSFNSDKGRCPSCKGDGVEDIQVSFLSAITLPCKECKGLRYKPEILEVKFKGKSIAEVLNLTVSEALKLFQSQTGITNILMILEEIGMGYITLGQSAPSLSGGEAQRIKLAKELGRARKSKSLYILDEPTIGLSFHDVVKLIDLLENLVQEGNSVVIIEHDPDILAFTDYLIELGPEGGPKGGEIIAKGSPEEIKISKTSLTGPYLT</sequence>
<proteinExistence type="predicted"/>
<evidence type="ECO:0000256" key="4">
    <source>
        <dbReference type="ARBA" id="ARBA00022737"/>
    </source>
</evidence>
<evidence type="ECO:0000256" key="3">
    <source>
        <dbReference type="ARBA" id="ARBA00022723"/>
    </source>
</evidence>
<dbReference type="GO" id="GO:0016887">
    <property type="term" value="F:ATP hydrolysis activity"/>
    <property type="evidence" value="ECO:0007669"/>
    <property type="project" value="InterPro"/>
</dbReference>
<dbReference type="Pfam" id="PF17755">
    <property type="entry name" value="UvrA_DNA-bind"/>
    <property type="match status" value="1"/>
</dbReference>
<protein>
    <recommendedName>
        <fullName evidence="14">ABC transporter domain-containing protein</fullName>
    </recommendedName>
</protein>
<evidence type="ECO:0000256" key="5">
    <source>
        <dbReference type="ARBA" id="ARBA00022741"/>
    </source>
</evidence>
<keyword evidence="13" id="KW-0234">DNA repair</keyword>